<dbReference type="HOGENOM" id="CLU_1363314_0_0_1"/>
<name>U9USP4_RHIID</name>
<feature type="transmembrane region" description="Helical" evidence="1">
    <location>
        <begin position="124"/>
        <end position="143"/>
    </location>
</feature>
<feature type="non-terminal residue" evidence="2">
    <location>
        <position position="1"/>
    </location>
</feature>
<sequence length="201" mass="22786">SNPGIVRQTINGLNNQNYVTLDNDTVSIDIIESTFNNPGSTYYVMIENNFVSSLLYNEPIPGLSSNIWSFTTSRWYENSDNMFQFILTVIFFLILTILCIISIYYDAKKGKEGNEGNEDKSNHFIIYCYGLNVLSFVLDILFAKIEAGSVKIIFFARIIIGEFIGMIIKDIPDLAFRRLHHYHNGNNSIKSKNESGGHDTG</sequence>
<reference evidence="2" key="1">
    <citation type="submission" date="2013-07" db="EMBL/GenBank/DDBJ databases">
        <title>The genome of an arbuscular mycorrhizal fungus provides insights into the evolution of the oldest plant symbiosis.</title>
        <authorList>
            <consortium name="DOE Joint Genome Institute"/>
            <person name="Tisserant E."/>
            <person name="Malbreil M."/>
            <person name="Kuo A."/>
            <person name="Kohler A."/>
            <person name="Symeonidi A."/>
            <person name="Balestrini R."/>
            <person name="Charron P."/>
            <person name="Duensing N."/>
            <person name="Frei-dit-Frey N."/>
            <person name="Gianinazzi-Pearson V."/>
            <person name="Gilbert B."/>
            <person name="Handa Y."/>
            <person name="Hijri M."/>
            <person name="Kaul R."/>
            <person name="Kawaguchi M."/>
            <person name="Krajinski F."/>
            <person name="Lammers P."/>
            <person name="Lapierre D."/>
            <person name="Masclaux F.G."/>
            <person name="Murat C."/>
            <person name="Morin E."/>
            <person name="Ndikumana S."/>
            <person name="Pagni M."/>
            <person name="Petitpierre D."/>
            <person name="Requena N."/>
            <person name="Rosikiewicz P."/>
            <person name="Riley R."/>
            <person name="Saito K."/>
            <person name="San Clemente H."/>
            <person name="Shapiro H."/>
            <person name="van Tuinen D."/>
            <person name="Becard G."/>
            <person name="Bonfante P."/>
            <person name="Paszkowski U."/>
            <person name="Shachar-Hill Y."/>
            <person name="Young J.P."/>
            <person name="Sanders I.R."/>
            <person name="Henrissat B."/>
            <person name="Rensing S.A."/>
            <person name="Grigoriev I.V."/>
            <person name="Corradi N."/>
            <person name="Roux C."/>
            <person name="Martin F."/>
        </authorList>
    </citation>
    <scope>NUCLEOTIDE SEQUENCE</scope>
    <source>
        <strain evidence="2">DAOM 197198</strain>
    </source>
</reference>
<feature type="transmembrane region" description="Helical" evidence="1">
    <location>
        <begin position="82"/>
        <end position="104"/>
    </location>
</feature>
<protein>
    <submittedName>
        <fullName evidence="2">Uncharacterized protein</fullName>
    </submittedName>
</protein>
<gene>
    <name evidence="2" type="ORF">GLOINDRAFT_320777</name>
</gene>
<feature type="transmembrane region" description="Helical" evidence="1">
    <location>
        <begin position="149"/>
        <end position="168"/>
    </location>
</feature>
<keyword evidence="1" id="KW-0812">Transmembrane</keyword>
<keyword evidence="1" id="KW-1133">Transmembrane helix</keyword>
<proteinExistence type="predicted"/>
<keyword evidence="1" id="KW-0472">Membrane</keyword>
<evidence type="ECO:0000256" key="1">
    <source>
        <dbReference type="SAM" id="Phobius"/>
    </source>
</evidence>
<organism evidence="2">
    <name type="scientific">Rhizophagus irregularis (strain DAOM 181602 / DAOM 197198 / MUCL 43194)</name>
    <name type="common">Arbuscular mycorrhizal fungus</name>
    <name type="synonym">Glomus intraradices</name>
    <dbReference type="NCBI Taxonomy" id="747089"/>
    <lineage>
        <taxon>Eukaryota</taxon>
        <taxon>Fungi</taxon>
        <taxon>Fungi incertae sedis</taxon>
        <taxon>Mucoromycota</taxon>
        <taxon>Glomeromycotina</taxon>
        <taxon>Glomeromycetes</taxon>
        <taxon>Glomerales</taxon>
        <taxon>Glomeraceae</taxon>
        <taxon>Rhizophagus</taxon>
    </lineage>
</organism>
<evidence type="ECO:0000313" key="2">
    <source>
        <dbReference type="EMBL" id="ESA18606.1"/>
    </source>
</evidence>
<dbReference type="AlphaFoldDB" id="U9USP4"/>
<dbReference type="EMBL" id="KI279053">
    <property type="protein sequence ID" value="ESA18606.1"/>
    <property type="molecule type" value="Genomic_DNA"/>
</dbReference>
<accession>U9USP4</accession>